<reference evidence="8" key="2">
    <citation type="journal article" date="2018" name="BMC Genomics">
        <title>A manually annotated Actinidia chinensis var. chinensis (kiwifruit) genome highlights the challenges associated with draft genomes and gene prediction in plants.</title>
        <authorList>
            <person name="Pilkington S.M."/>
            <person name="Crowhurst R."/>
            <person name="Hilario E."/>
            <person name="Nardozza S."/>
            <person name="Fraser L."/>
            <person name="Peng Y."/>
            <person name="Gunaseelan K."/>
            <person name="Simpson R."/>
            <person name="Tahir J."/>
            <person name="Deroles S.C."/>
            <person name="Templeton K."/>
            <person name="Luo Z."/>
            <person name="Davy M."/>
            <person name="Cheng C."/>
            <person name="McNeilage M."/>
            <person name="Scaglione D."/>
            <person name="Liu Y."/>
            <person name="Zhang Q."/>
            <person name="Datson P."/>
            <person name="De Silva N."/>
            <person name="Gardiner S.E."/>
            <person name="Bassett H."/>
            <person name="Chagne D."/>
            <person name="McCallum J."/>
            <person name="Dzierzon H."/>
            <person name="Deng C."/>
            <person name="Wang Y.Y."/>
            <person name="Barron L."/>
            <person name="Manako K."/>
            <person name="Bowen J."/>
            <person name="Foster T.M."/>
            <person name="Erridge Z.A."/>
            <person name="Tiffin H."/>
            <person name="Waite C.N."/>
            <person name="Davies K.M."/>
            <person name="Grierson E.P."/>
            <person name="Laing W.A."/>
            <person name="Kirk R."/>
            <person name="Chen X."/>
            <person name="Wood M."/>
            <person name="Montefiori M."/>
            <person name="Brummell D.A."/>
            <person name="Schwinn K.E."/>
            <person name="Catanach A."/>
            <person name="Fullerton C."/>
            <person name="Li D."/>
            <person name="Meiyalaghan S."/>
            <person name="Nieuwenhuizen N."/>
            <person name="Read N."/>
            <person name="Prakash R."/>
            <person name="Hunter D."/>
            <person name="Zhang H."/>
            <person name="McKenzie M."/>
            <person name="Knabel M."/>
            <person name="Harris A."/>
            <person name="Allan A.C."/>
            <person name="Gleave A."/>
            <person name="Chen A."/>
            <person name="Janssen B.J."/>
            <person name="Plunkett B."/>
            <person name="Ampomah-Dwamena C."/>
            <person name="Voogd C."/>
            <person name="Leif D."/>
            <person name="Lafferty D."/>
            <person name="Souleyre E.J.F."/>
            <person name="Varkonyi-Gasic E."/>
            <person name="Gambi F."/>
            <person name="Hanley J."/>
            <person name="Yao J.L."/>
            <person name="Cheung J."/>
            <person name="David K.M."/>
            <person name="Warren B."/>
            <person name="Marsh K."/>
            <person name="Snowden K.C."/>
            <person name="Lin-Wang K."/>
            <person name="Brian L."/>
            <person name="Martinez-Sanchez M."/>
            <person name="Wang M."/>
            <person name="Ileperuma N."/>
            <person name="Macnee N."/>
            <person name="Campin R."/>
            <person name="McAtee P."/>
            <person name="Drummond R.S.M."/>
            <person name="Espley R.V."/>
            <person name="Ireland H.S."/>
            <person name="Wu R."/>
            <person name="Atkinson R.G."/>
            <person name="Karunairetnam S."/>
            <person name="Bulley S."/>
            <person name="Chunkath S."/>
            <person name="Hanley Z."/>
            <person name="Storey R."/>
            <person name="Thrimawithana A.H."/>
            <person name="Thomson S."/>
            <person name="David C."/>
            <person name="Testolin R."/>
            <person name="Huang H."/>
            <person name="Hellens R.P."/>
            <person name="Schaffer R.J."/>
        </authorList>
    </citation>
    <scope>NUCLEOTIDE SEQUENCE [LARGE SCALE GENOMIC DNA]</scope>
    <source>
        <strain evidence="8">cv. Red5</strain>
    </source>
</reference>
<keyword evidence="3" id="KW-0221">Differentiation</keyword>
<reference evidence="7 8" key="1">
    <citation type="submission" date="2017-07" db="EMBL/GenBank/DDBJ databases">
        <title>An improved, manually edited Actinidia chinensis var. chinensis (kiwifruit) genome highlights the challenges associated with draft genomes and gene prediction in plants.</title>
        <authorList>
            <person name="Pilkington S."/>
            <person name="Crowhurst R."/>
            <person name="Hilario E."/>
            <person name="Nardozza S."/>
            <person name="Fraser L."/>
            <person name="Peng Y."/>
            <person name="Gunaseelan K."/>
            <person name="Simpson R."/>
            <person name="Tahir J."/>
            <person name="Deroles S."/>
            <person name="Templeton K."/>
            <person name="Luo Z."/>
            <person name="Davy M."/>
            <person name="Cheng C."/>
            <person name="Mcneilage M."/>
            <person name="Scaglione D."/>
            <person name="Liu Y."/>
            <person name="Zhang Q."/>
            <person name="Datson P."/>
            <person name="De Silva N."/>
            <person name="Gardiner S."/>
            <person name="Bassett H."/>
            <person name="Chagne D."/>
            <person name="Mccallum J."/>
            <person name="Dzierzon H."/>
            <person name="Deng C."/>
            <person name="Wang Y.-Y."/>
            <person name="Barron N."/>
            <person name="Manako K."/>
            <person name="Bowen J."/>
            <person name="Foster T."/>
            <person name="Erridge Z."/>
            <person name="Tiffin H."/>
            <person name="Waite C."/>
            <person name="Davies K."/>
            <person name="Grierson E."/>
            <person name="Laing W."/>
            <person name="Kirk R."/>
            <person name="Chen X."/>
            <person name="Wood M."/>
            <person name="Montefiori M."/>
            <person name="Brummell D."/>
            <person name="Schwinn K."/>
            <person name="Catanach A."/>
            <person name="Fullerton C."/>
            <person name="Li D."/>
            <person name="Meiyalaghan S."/>
            <person name="Nieuwenhuizen N."/>
            <person name="Read N."/>
            <person name="Prakash R."/>
            <person name="Hunter D."/>
            <person name="Zhang H."/>
            <person name="Mckenzie M."/>
            <person name="Knabel M."/>
            <person name="Harris A."/>
            <person name="Allan A."/>
            <person name="Chen A."/>
            <person name="Janssen B."/>
            <person name="Plunkett B."/>
            <person name="Dwamena C."/>
            <person name="Voogd C."/>
            <person name="Leif D."/>
            <person name="Lafferty D."/>
            <person name="Souleyre E."/>
            <person name="Varkonyi-Gasic E."/>
            <person name="Gambi F."/>
            <person name="Hanley J."/>
            <person name="Yao J.-L."/>
            <person name="Cheung J."/>
            <person name="David K."/>
            <person name="Warren B."/>
            <person name="Marsh K."/>
            <person name="Snowden K."/>
            <person name="Lin-Wang K."/>
            <person name="Brian L."/>
            <person name="Martinez-Sanchez M."/>
            <person name="Wang M."/>
            <person name="Ileperuma N."/>
            <person name="Macnee N."/>
            <person name="Campin R."/>
            <person name="Mcatee P."/>
            <person name="Drummond R."/>
            <person name="Espley R."/>
            <person name="Ireland H."/>
            <person name="Wu R."/>
            <person name="Atkinson R."/>
            <person name="Karunairetnam S."/>
            <person name="Bulley S."/>
            <person name="Chunkath S."/>
            <person name="Hanley Z."/>
            <person name="Storey R."/>
            <person name="Thrimawithana A."/>
            <person name="Thomson S."/>
            <person name="David C."/>
            <person name="Testolin R."/>
        </authorList>
    </citation>
    <scope>NUCLEOTIDE SEQUENCE [LARGE SCALE GENOMIC DNA]</scope>
    <source>
        <strain evidence="8">cv. Red5</strain>
        <tissue evidence="7">Young leaf</tissue>
    </source>
</reference>
<proteinExistence type="inferred from homology"/>
<protein>
    <submittedName>
        <fullName evidence="7">Protein FLX-like</fullName>
    </submittedName>
</protein>
<evidence type="ECO:0000313" key="8">
    <source>
        <dbReference type="Proteomes" id="UP000241394"/>
    </source>
</evidence>
<keyword evidence="8" id="KW-1185">Reference proteome</keyword>
<comment type="caution">
    <text evidence="7">The sequence shown here is derived from an EMBL/GenBank/DDBJ whole genome shotgun (WGS) entry which is preliminary data.</text>
</comment>
<evidence type="ECO:0000256" key="6">
    <source>
        <dbReference type="SAM" id="Coils"/>
    </source>
</evidence>
<accession>A0A2R6PBC7</accession>
<dbReference type="EMBL" id="NKQK01000027">
    <property type="protein sequence ID" value="PSR88275.1"/>
    <property type="molecule type" value="Genomic_DNA"/>
</dbReference>
<comment type="similarity">
    <text evidence="1">Belongs to the FLX family.</text>
</comment>
<evidence type="ECO:0000256" key="3">
    <source>
        <dbReference type="ARBA" id="ARBA00022782"/>
    </source>
</evidence>
<dbReference type="InParanoid" id="A0A2R6PBC7"/>
<evidence type="ECO:0000256" key="2">
    <source>
        <dbReference type="ARBA" id="ARBA00022473"/>
    </source>
</evidence>
<keyword evidence="2" id="KW-0217">Developmental protein</keyword>
<organism evidence="7 8">
    <name type="scientific">Actinidia chinensis var. chinensis</name>
    <name type="common">Chinese soft-hair kiwi</name>
    <dbReference type="NCBI Taxonomy" id="1590841"/>
    <lineage>
        <taxon>Eukaryota</taxon>
        <taxon>Viridiplantae</taxon>
        <taxon>Streptophyta</taxon>
        <taxon>Embryophyta</taxon>
        <taxon>Tracheophyta</taxon>
        <taxon>Spermatophyta</taxon>
        <taxon>Magnoliopsida</taxon>
        <taxon>eudicotyledons</taxon>
        <taxon>Gunneridae</taxon>
        <taxon>Pentapetalae</taxon>
        <taxon>asterids</taxon>
        <taxon>Ericales</taxon>
        <taxon>Actinidiaceae</taxon>
        <taxon>Actinidia</taxon>
    </lineage>
</organism>
<keyword evidence="4 6" id="KW-0175">Coiled coil</keyword>
<evidence type="ECO:0000256" key="5">
    <source>
        <dbReference type="ARBA" id="ARBA00023089"/>
    </source>
</evidence>
<dbReference type="AlphaFoldDB" id="A0A2R6PBC7"/>
<name>A0A2R6PBC7_ACTCC</name>
<gene>
    <name evidence="7" type="ORF">CEY00_Acc31304</name>
</gene>
<dbReference type="InterPro" id="IPR040353">
    <property type="entry name" value="FLX/FLX-like"/>
</dbReference>
<sequence>MSTGSWDVREKRFPRHHEDFQGFRDGPRPVMHRGPGPFPLPSAALEEEFEIQHRDMQRILVENRHMIDENVIMQRELAAAKDEIHRLGQVIPNLRTDRKVQARELIERGMKLEAELRTVEPLKTEVIQLRAEEHRLNALRQDMSAQVDMTRLKAENKKVDSLKADIDGLHKELLEARRAFEYEKKANEEQVEQKQAMEKNLVSMAREIEKLRTEQLSVDRRANGLGMFALSSPLNFLEVFIIQRFLRLDFHKIWSIEDWMTFGIGAGGYGKLNGSPEMRYAGSAYGGGAWGSYDKRGPPR</sequence>
<dbReference type="Gramene" id="PSR88275">
    <property type="protein sequence ID" value="PSR88275"/>
    <property type="gene ID" value="CEY00_Acc31304"/>
</dbReference>
<dbReference type="GO" id="GO:0009908">
    <property type="term" value="P:flower development"/>
    <property type="evidence" value="ECO:0007669"/>
    <property type="project" value="UniProtKB-KW"/>
</dbReference>
<feature type="coiled-coil region" evidence="6">
    <location>
        <begin position="152"/>
        <end position="214"/>
    </location>
</feature>
<evidence type="ECO:0000256" key="4">
    <source>
        <dbReference type="ARBA" id="ARBA00023054"/>
    </source>
</evidence>
<dbReference type="PANTHER" id="PTHR33405">
    <property type="entry name" value="PROTEIN FLX-LIKE 2"/>
    <property type="match status" value="1"/>
</dbReference>
<evidence type="ECO:0000313" key="7">
    <source>
        <dbReference type="EMBL" id="PSR88275.1"/>
    </source>
</evidence>
<evidence type="ECO:0000256" key="1">
    <source>
        <dbReference type="ARBA" id="ARBA00005405"/>
    </source>
</evidence>
<keyword evidence="5" id="KW-0287">Flowering</keyword>
<dbReference type="OMA" id="KAPGRED"/>
<dbReference type="GO" id="GO:0030154">
    <property type="term" value="P:cell differentiation"/>
    <property type="evidence" value="ECO:0007669"/>
    <property type="project" value="UniProtKB-KW"/>
</dbReference>
<dbReference type="Proteomes" id="UP000241394">
    <property type="component" value="Chromosome LG27"/>
</dbReference>
<dbReference type="STRING" id="1590841.A0A2R6PBC7"/>
<dbReference type="PANTHER" id="PTHR33405:SF19">
    <property type="entry name" value="OS08G0430100 PROTEIN"/>
    <property type="match status" value="1"/>
</dbReference>
<dbReference type="OrthoDB" id="1902464at2759"/>